<dbReference type="GO" id="GO:0003676">
    <property type="term" value="F:nucleic acid binding"/>
    <property type="evidence" value="ECO:0007669"/>
    <property type="project" value="InterPro"/>
</dbReference>
<keyword evidence="2" id="KW-1185">Reference proteome</keyword>
<dbReference type="OrthoDB" id="3816280at2759"/>
<evidence type="ECO:0000313" key="1">
    <source>
        <dbReference type="EMBL" id="TKA26003.1"/>
    </source>
</evidence>
<evidence type="ECO:0008006" key="3">
    <source>
        <dbReference type="Google" id="ProtNLM"/>
    </source>
</evidence>
<dbReference type="SUPFAM" id="SSF54928">
    <property type="entry name" value="RNA-binding domain, RBD"/>
    <property type="match status" value="1"/>
</dbReference>
<dbReference type="AlphaFoldDB" id="A0A4U0TUI9"/>
<evidence type="ECO:0000313" key="2">
    <source>
        <dbReference type="Proteomes" id="UP000308549"/>
    </source>
</evidence>
<proteinExistence type="predicted"/>
<dbReference type="EMBL" id="NAJL01000031">
    <property type="protein sequence ID" value="TKA26003.1"/>
    <property type="molecule type" value="Genomic_DNA"/>
</dbReference>
<protein>
    <recommendedName>
        <fullName evidence="3">RRM domain-containing protein</fullName>
    </recommendedName>
</protein>
<sequence length="272" mass="30015">MTLCPMKMASDDFQKHMVLAKKVYYSARAHGIGCGLMLIQRDAAGIVKHDPPEQSLLPVDRIAGGHFGIDFARYASSGRFDEQAARSQVTCLLSNHPVSMKTFLERTPVDHAAAFEAAQMCYPAKWSVFVGNLPSKFDNATLLTAVLEEFSIYGPVFGTIHRDGGARRGITMPWVILQFTNEAHALFAAKEVFNPSWPCTKILGRLKVACKMARLFGPIDLARRVSFKEAYEKTGARQDGVLVKFTTHGGYKAARARLGDGGSVNSFYYNLK</sequence>
<dbReference type="Proteomes" id="UP000308549">
    <property type="component" value="Unassembled WGS sequence"/>
</dbReference>
<name>A0A4U0TUI9_9PEZI</name>
<organism evidence="1 2">
    <name type="scientific">Salinomyces thailandicus</name>
    <dbReference type="NCBI Taxonomy" id="706561"/>
    <lineage>
        <taxon>Eukaryota</taxon>
        <taxon>Fungi</taxon>
        <taxon>Dikarya</taxon>
        <taxon>Ascomycota</taxon>
        <taxon>Pezizomycotina</taxon>
        <taxon>Dothideomycetes</taxon>
        <taxon>Dothideomycetidae</taxon>
        <taxon>Mycosphaerellales</taxon>
        <taxon>Teratosphaeriaceae</taxon>
        <taxon>Salinomyces</taxon>
    </lineage>
</organism>
<dbReference type="InterPro" id="IPR035979">
    <property type="entry name" value="RBD_domain_sf"/>
</dbReference>
<reference evidence="1 2" key="1">
    <citation type="submission" date="2017-03" db="EMBL/GenBank/DDBJ databases">
        <title>Genomes of endolithic fungi from Antarctica.</title>
        <authorList>
            <person name="Coleine C."/>
            <person name="Masonjones S."/>
            <person name="Stajich J.E."/>
        </authorList>
    </citation>
    <scope>NUCLEOTIDE SEQUENCE [LARGE SCALE GENOMIC DNA]</scope>
    <source>
        <strain evidence="1 2">CCFEE 6315</strain>
    </source>
</reference>
<gene>
    <name evidence="1" type="ORF">B0A50_05515</name>
</gene>
<comment type="caution">
    <text evidence="1">The sequence shown here is derived from an EMBL/GenBank/DDBJ whole genome shotgun (WGS) entry which is preliminary data.</text>
</comment>
<accession>A0A4U0TUI9</accession>